<sequence length="115" mass="12244">MTSAHAMLRQARNAKKKAAGLTGASSSVNPGVSSDRVSPALSVEIVHEKRPREDDLGDTQTSRKSRKMGDVEDTDSSLGTGLHKLTPGVPAAKFFLPPAFSHGRLFDGETQMTIP</sequence>
<evidence type="ECO:0000313" key="3">
    <source>
        <dbReference type="Proteomes" id="UP000265520"/>
    </source>
</evidence>
<evidence type="ECO:0000313" key="2">
    <source>
        <dbReference type="EMBL" id="MCI35316.1"/>
    </source>
</evidence>
<dbReference type="AlphaFoldDB" id="A0A392RHM2"/>
<evidence type="ECO:0000256" key="1">
    <source>
        <dbReference type="SAM" id="MobiDB-lite"/>
    </source>
</evidence>
<keyword evidence="3" id="KW-1185">Reference proteome</keyword>
<accession>A0A392RHM2</accession>
<reference evidence="2 3" key="1">
    <citation type="journal article" date="2018" name="Front. Plant Sci.">
        <title>Red Clover (Trifolium pratense) and Zigzag Clover (T. medium) - A Picture of Genomic Similarities and Differences.</title>
        <authorList>
            <person name="Dluhosova J."/>
            <person name="Istvanek J."/>
            <person name="Nedelnik J."/>
            <person name="Repkova J."/>
        </authorList>
    </citation>
    <scope>NUCLEOTIDE SEQUENCE [LARGE SCALE GENOMIC DNA]</scope>
    <source>
        <strain evidence="3">cv. 10/8</strain>
        <tissue evidence="2">Leaf</tissue>
    </source>
</reference>
<name>A0A392RHM2_9FABA</name>
<feature type="region of interest" description="Disordered" evidence="1">
    <location>
        <begin position="1"/>
        <end position="84"/>
    </location>
</feature>
<feature type="compositionally biased region" description="Basic and acidic residues" evidence="1">
    <location>
        <begin position="45"/>
        <end position="54"/>
    </location>
</feature>
<organism evidence="2 3">
    <name type="scientific">Trifolium medium</name>
    <dbReference type="NCBI Taxonomy" id="97028"/>
    <lineage>
        <taxon>Eukaryota</taxon>
        <taxon>Viridiplantae</taxon>
        <taxon>Streptophyta</taxon>
        <taxon>Embryophyta</taxon>
        <taxon>Tracheophyta</taxon>
        <taxon>Spermatophyta</taxon>
        <taxon>Magnoliopsida</taxon>
        <taxon>eudicotyledons</taxon>
        <taxon>Gunneridae</taxon>
        <taxon>Pentapetalae</taxon>
        <taxon>rosids</taxon>
        <taxon>fabids</taxon>
        <taxon>Fabales</taxon>
        <taxon>Fabaceae</taxon>
        <taxon>Papilionoideae</taxon>
        <taxon>50 kb inversion clade</taxon>
        <taxon>NPAAA clade</taxon>
        <taxon>Hologalegina</taxon>
        <taxon>IRL clade</taxon>
        <taxon>Trifolieae</taxon>
        <taxon>Trifolium</taxon>
    </lineage>
</organism>
<comment type="caution">
    <text evidence="2">The sequence shown here is derived from an EMBL/GenBank/DDBJ whole genome shotgun (WGS) entry which is preliminary data.</text>
</comment>
<feature type="compositionally biased region" description="Polar residues" evidence="1">
    <location>
        <begin position="23"/>
        <end position="36"/>
    </location>
</feature>
<proteinExistence type="predicted"/>
<protein>
    <submittedName>
        <fullName evidence="2">Uncharacterized protein</fullName>
    </submittedName>
</protein>
<dbReference type="Proteomes" id="UP000265520">
    <property type="component" value="Unassembled WGS sequence"/>
</dbReference>
<feature type="non-terminal residue" evidence="2">
    <location>
        <position position="115"/>
    </location>
</feature>
<dbReference type="EMBL" id="LXQA010222198">
    <property type="protein sequence ID" value="MCI35316.1"/>
    <property type="molecule type" value="Genomic_DNA"/>
</dbReference>